<dbReference type="SUPFAM" id="SSF46689">
    <property type="entry name" value="Homeodomain-like"/>
    <property type="match status" value="1"/>
</dbReference>
<keyword evidence="1" id="KW-0805">Transcription regulation</keyword>
<dbReference type="PROSITE" id="PS50977">
    <property type="entry name" value="HTH_TETR_2"/>
    <property type="match status" value="1"/>
</dbReference>
<evidence type="ECO:0000313" key="8">
    <source>
        <dbReference type="Proteomes" id="UP000241788"/>
    </source>
</evidence>
<evidence type="ECO:0000256" key="4">
    <source>
        <dbReference type="PROSITE-ProRule" id="PRU00335"/>
    </source>
</evidence>
<dbReference type="InterPro" id="IPR001647">
    <property type="entry name" value="HTH_TetR"/>
</dbReference>
<accession>A0A1N6PIA8</accession>
<keyword evidence="8" id="KW-1185">Reference proteome</keyword>
<evidence type="ECO:0000256" key="5">
    <source>
        <dbReference type="SAM" id="MobiDB-lite"/>
    </source>
</evidence>
<gene>
    <name evidence="7" type="ORF">SAMN05421546_0629</name>
</gene>
<proteinExistence type="predicted"/>
<dbReference type="InterPro" id="IPR009057">
    <property type="entry name" value="Homeodomain-like_sf"/>
</dbReference>
<dbReference type="Gene3D" id="1.10.357.10">
    <property type="entry name" value="Tetracycline Repressor, domain 2"/>
    <property type="match status" value="1"/>
</dbReference>
<evidence type="ECO:0000313" key="7">
    <source>
        <dbReference type="EMBL" id="SIQ04098.1"/>
    </source>
</evidence>
<evidence type="ECO:0000256" key="3">
    <source>
        <dbReference type="ARBA" id="ARBA00023163"/>
    </source>
</evidence>
<dbReference type="GO" id="GO:0003700">
    <property type="term" value="F:DNA-binding transcription factor activity"/>
    <property type="evidence" value="ECO:0007669"/>
    <property type="project" value="TreeGrafter"/>
</dbReference>
<dbReference type="AlphaFoldDB" id="A0A1N6PIA8"/>
<protein>
    <submittedName>
        <fullName evidence="7">Transcriptional regulator, TetR family</fullName>
    </submittedName>
</protein>
<dbReference type="OrthoDB" id="9816320at2"/>
<dbReference type="EMBL" id="FTLW01000001">
    <property type="protein sequence ID" value="SIQ04098.1"/>
    <property type="molecule type" value="Genomic_DNA"/>
</dbReference>
<evidence type="ECO:0000256" key="1">
    <source>
        <dbReference type="ARBA" id="ARBA00023015"/>
    </source>
</evidence>
<sequence>MTTAVRSLTRREPKQQRSRQTVGAVLEAVHVVVKRHGPHALTTNRIAEVAGVSVGSLYQYFPDKQAIFTALHDRHVEDVRQAIKQTTDAWASAPLEEFTRELVQRLLDAHAEAADLHEIVSSAIAESTLGFRSALHHTFGRILSRADQAWYSSDETERMLFVLPRMVESLVHGATNPDAHAALSQDGARAEAIRTVMGYVSSFRRSATKRY</sequence>
<dbReference type="Pfam" id="PF00440">
    <property type="entry name" value="TetR_N"/>
    <property type="match status" value="1"/>
</dbReference>
<dbReference type="PROSITE" id="PS01081">
    <property type="entry name" value="HTH_TETR_1"/>
    <property type="match status" value="1"/>
</dbReference>
<dbReference type="GO" id="GO:0000976">
    <property type="term" value="F:transcription cis-regulatory region binding"/>
    <property type="evidence" value="ECO:0007669"/>
    <property type="project" value="TreeGrafter"/>
</dbReference>
<dbReference type="PANTHER" id="PTHR30055:SF234">
    <property type="entry name" value="HTH-TYPE TRANSCRIPTIONAL REGULATOR BETI"/>
    <property type="match status" value="1"/>
</dbReference>
<feature type="domain" description="HTH tetR-type" evidence="6">
    <location>
        <begin position="19"/>
        <end position="79"/>
    </location>
</feature>
<dbReference type="Proteomes" id="UP000241788">
    <property type="component" value="Unassembled WGS sequence"/>
</dbReference>
<dbReference type="PANTHER" id="PTHR30055">
    <property type="entry name" value="HTH-TYPE TRANSCRIPTIONAL REGULATOR RUTR"/>
    <property type="match status" value="1"/>
</dbReference>
<dbReference type="InterPro" id="IPR050109">
    <property type="entry name" value="HTH-type_TetR-like_transc_reg"/>
</dbReference>
<dbReference type="InterPro" id="IPR023772">
    <property type="entry name" value="DNA-bd_HTH_TetR-type_CS"/>
</dbReference>
<feature type="region of interest" description="Disordered" evidence="5">
    <location>
        <begin position="1"/>
        <end position="20"/>
    </location>
</feature>
<dbReference type="STRING" id="1604334.SAMN05421546_0629"/>
<organism evidence="7 8">
    <name type="scientific">Solilutibacter tolerans</name>
    <dbReference type="NCBI Taxonomy" id="1604334"/>
    <lineage>
        <taxon>Bacteria</taxon>
        <taxon>Pseudomonadati</taxon>
        <taxon>Pseudomonadota</taxon>
        <taxon>Gammaproteobacteria</taxon>
        <taxon>Lysobacterales</taxon>
        <taxon>Lysobacteraceae</taxon>
        <taxon>Solilutibacter</taxon>
    </lineage>
</organism>
<reference evidence="8" key="1">
    <citation type="submission" date="2017-01" db="EMBL/GenBank/DDBJ databases">
        <authorList>
            <person name="Varghese N."/>
            <person name="Submissions S."/>
        </authorList>
    </citation>
    <scope>NUCLEOTIDE SEQUENCE [LARGE SCALE GENOMIC DNA]</scope>
    <source>
        <strain evidence="8">UM1</strain>
    </source>
</reference>
<evidence type="ECO:0000259" key="6">
    <source>
        <dbReference type="PROSITE" id="PS50977"/>
    </source>
</evidence>
<feature type="DNA-binding region" description="H-T-H motif" evidence="4">
    <location>
        <begin position="42"/>
        <end position="61"/>
    </location>
</feature>
<name>A0A1N6PIA8_9GAMM</name>
<keyword evidence="3" id="KW-0804">Transcription</keyword>
<evidence type="ECO:0000256" key="2">
    <source>
        <dbReference type="ARBA" id="ARBA00023125"/>
    </source>
</evidence>
<keyword evidence="2 4" id="KW-0238">DNA-binding</keyword>